<proteinExistence type="predicted"/>
<gene>
    <name evidence="1" type="ORF">O0S08_07735</name>
</gene>
<protein>
    <submittedName>
        <fullName evidence="1">Uncharacterized protein</fullName>
    </submittedName>
</protein>
<evidence type="ECO:0000313" key="1">
    <source>
        <dbReference type="EMBL" id="WAS96040.1"/>
    </source>
</evidence>
<evidence type="ECO:0000313" key="2">
    <source>
        <dbReference type="Proteomes" id="UP001164459"/>
    </source>
</evidence>
<sequence length="439" mass="46974">MAHSHNKSKFLMFFPETTVCQPPQAPDNWGTSGTRVEFISVDCQPKQELIVDPTAEANPLAIGKRTKRKGIRNVEWSMVLKMHGIGKTTTVGTQATATYLSTILGWCLGNTHRTYSRAVASSADPATLTLAAGDTVGFIPGCMIAVEDTTSPSDEDLHKLHFRRVLSVNGVTHTITLSEDLPFAPAPTDVIHATITAYVDRSVLKDAVGAPGRTFNWLFRNDESGTDLLWQLEGTVATLALQNLARGQLPQLALSCMSGNFSHTADDGLSAVTMPPAEGTSAQLAMGIDVQCSIGAYGVTDIAEVEANAVAFETGITRSKVETATEKTDRFEGLATYSYNATETKFNTTLVPFDPAWYAGLNDDAEFRINYYQPGPGPQAGGKAWCLHIARAQIAATPTRADVGDVNGVAVEFSAMIPSDCTGGSNEHIEQSPFLIALA</sequence>
<keyword evidence="2" id="KW-1185">Reference proteome</keyword>
<accession>A0ABY7HAB4</accession>
<dbReference type="EMBL" id="CP114040">
    <property type="protein sequence ID" value="WAS96040.1"/>
    <property type="molecule type" value="Genomic_DNA"/>
</dbReference>
<name>A0ABY7HAB4_9BACT</name>
<dbReference type="RefSeq" id="WP_269038382.1">
    <property type="nucleotide sequence ID" value="NZ_CP114040.1"/>
</dbReference>
<dbReference type="Proteomes" id="UP001164459">
    <property type="component" value="Chromosome"/>
</dbReference>
<reference evidence="1" key="1">
    <citation type="submission" date="2022-11" db="EMBL/GenBank/DDBJ databases">
        <title>Minimal conservation of predation-associated metabolite biosynthetic gene clusters underscores biosynthetic potential of Myxococcota including descriptions for ten novel species: Archangium lansinium sp. nov., Myxococcus landrumus sp. nov., Nannocystis bai.</title>
        <authorList>
            <person name="Ahearne A."/>
            <person name="Stevens C."/>
            <person name="Dowd S."/>
        </authorList>
    </citation>
    <scope>NUCLEOTIDE SEQUENCE</scope>
    <source>
        <strain evidence="1">Fl3</strain>
    </source>
</reference>
<organism evidence="1 2">
    <name type="scientific">Nannocystis punicea</name>
    <dbReference type="NCBI Taxonomy" id="2995304"/>
    <lineage>
        <taxon>Bacteria</taxon>
        <taxon>Pseudomonadati</taxon>
        <taxon>Myxococcota</taxon>
        <taxon>Polyangia</taxon>
        <taxon>Nannocystales</taxon>
        <taxon>Nannocystaceae</taxon>
        <taxon>Nannocystis</taxon>
    </lineage>
</organism>